<dbReference type="RefSeq" id="WP_202211815.1">
    <property type="nucleotide sequence ID" value="NZ_AP024136.1"/>
</dbReference>
<dbReference type="Pfam" id="PF13489">
    <property type="entry name" value="Methyltransf_23"/>
    <property type="match status" value="1"/>
</dbReference>
<dbReference type="AlphaFoldDB" id="A0A7I8HVH6"/>
<evidence type="ECO:0000313" key="2">
    <source>
        <dbReference type="Proteomes" id="UP000886934"/>
    </source>
</evidence>
<dbReference type="InterPro" id="IPR029063">
    <property type="entry name" value="SAM-dependent_MTases_sf"/>
</dbReference>
<sequence length="263" mass="29840">MDSSNIYNKGFYQNQASASYRSGVKVLSCLFDIIKKPESIVDIGCGTGSWLAAAHYLGVEDVVGVEGSSSAKEMLMIPDEFWMERNVCEKVELGRKFNLAISLEVAEHLPVESHSTFVGNLTCHSDVILFSAAIPYQGGTGHQSENWPSYWSEHFIRLGFDCFDIIRPVIWNMPGINFWYKQNIMLFVRQGCAGKIGLDSSQKTNIPLSLVHPEMYLWAIRRAGGVSLEQYNKDVRYYLDLKDKKEIAFIDIPHYGSEYNHEF</sequence>
<name>A0A7I8HVH6_AERCA</name>
<comment type="caution">
    <text evidence="1">The sequence shown here is derived from an EMBL/GenBank/DDBJ whole genome shotgun (WGS) entry which is preliminary data.</text>
</comment>
<dbReference type="SUPFAM" id="SSF53335">
    <property type="entry name" value="S-adenosyl-L-methionine-dependent methyltransferases"/>
    <property type="match status" value="1"/>
</dbReference>
<dbReference type="EMBL" id="BPNN01000008">
    <property type="protein sequence ID" value="GJA62267.1"/>
    <property type="molecule type" value="Genomic_DNA"/>
</dbReference>
<dbReference type="Gene3D" id="3.40.50.150">
    <property type="entry name" value="Vaccinia Virus protein VP39"/>
    <property type="match status" value="1"/>
</dbReference>
<gene>
    <name evidence="1" type="ORF">KAM351_08780</name>
</gene>
<organism evidence="1 2">
    <name type="scientific">Aeromonas caviae</name>
    <name type="common">Aeromonas punctata</name>
    <dbReference type="NCBI Taxonomy" id="648"/>
    <lineage>
        <taxon>Bacteria</taxon>
        <taxon>Pseudomonadati</taxon>
        <taxon>Pseudomonadota</taxon>
        <taxon>Gammaproteobacteria</taxon>
        <taxon>Aeromonadales</taxon>
        <taxon>Aeromonadaceae</taxon>
        <taxon>Aeromonas</taxon>
    </lineage>
</organism>
<accession>A0A7I8HVH6</accession>
<reference evidence="1" key="1">
    <citation type="submission" date="2021-07" db="EMBL/GenBank/DDBJ databases">
        <title>Draft genome sequence of carbapenem-resistant Aeromonas spp. in Japan.</title>
        <authorList>
            <person name="Maehana S."/>
            <person name="Suzuki M."/>
            <person name="Kitasato H."/>
        </authorList>
    </citation>
    <scope>NUCLEOTIDE SEQUENCE</scope>
    <source>
        <strain evidence="1">KAM351</strain>
    </source>
</reference>
<evidence type="ECO:0000313" key="1">
    <source>
        <dbReference type="EMBL" id="GJA62267.1"/>
    </source>
</evidence>
<proteinExistence type="predicted"/>
<protein>
    <submittedName>
        <fullName evidence="1">Uncharacterized protein</fullName>
    </submittedName>
</protein>
<dbReference type="Proteomes" id="UP000886934">
    <property type="component" value="Unassembled WGS sequence"/>
</dbReference>